<evidence type="ECO:0000256" key="5">
    <source>
        <dbReference type="ARBA" id="ARBA00023054"/>
    </source>
</evidence>
<accession>A0A3G2SAD0</accession>
<evidence type="ECO:0000256" key="1">
    <source>
        <dbReference type="ARBA" id="ARBA00004173"/>
    </source>
</evidence>
<dbReference type="Gene3D" id="1.20.5.340">
    <property type="match status" value="1"/>
</dbReference>
<name>A0A3G2SAD0_MALR7</name>
<keyword evidence="4 10" id="KW-1133">Transmembrane helix</keyword>
<evidence type="ECO:0000313" key="12">
    <source>
        <dbReference type="Proteomes" id="UP000269793"/>
    </source>
</evidence>
<organism evidence="11 12">
    <name type="scientific">Malassezia restricta (strain ATCC 96810 / NBRC 103918 / CBS 7877)</name>
    <name type="common">Seborrheic dermatitis infection agent</name>
    <dbReference type="NCBI Taxonomy" id="425264"/>
    <lineage>
        <taxon>Eukaryota</taxon>
        <taxon>Fungi</taxon>
        <taxon>Dikarya</taxon>
        <taxon>Basidiomycota</taxon>
        <taxon>Ustilaginomycotina</taxon>
        <taxon>Malasseziomycetes</taxon>
        <taxon>Malasseziales</taxon>
        <taxon>Malasseziaceae</taxon>
        <taxon>Malassezia</taxon>
    </lineage>
</organism>
<dbReference type="GO" id="GO:0016020">
    <property type="term" value="C:membrane"/>
    <property type="evidence" value="ECO:0007669"/>
    <property type="project" value="UniProtKB-SubCell"/>
</dbReference>
<dbReference type="AlphaFoldDB" id="A0A3G2SAD0"/>
<dbReference type="Proteomes" id="UP000269793">
    <property type="component" value="Chromosome VI"/>
</dbReference>
<evidence type="ECO:0000256" key="3">
    <source>
        <dbReference type="ARBA" id="ARBA00022692"/>
    </source>
</evidence>
<feature type="compositionally biased region" description="Polar residues" evidence="9">
    <location>
        <begin position="119"/>
        <end position="135"/>
    </location>
</feature>
<dbReference type="OrthoDB" id="1552at2759"/>
<feature type="region of interest" description="Disordered" evidence="9">
    <location>
        <begin position="84"/>
        <end position="148"/>
    </location>
</feature>
<feature type="transmembrane region" description="Helical" evidence="10">
    <location>
        <begin position="352"/>
        <end position="373"/>
    </location>
</feature>
<dbReference type="Pfam" id="PF07798">
    <property type="entry name" value="CCDC90-like"/>
    <property type="match status" value="1"/>
</dbReference>
<comment type="subcellular location">
    <subcellularLocation>
        <location evidence="2">Membrane</location>
    </subcellularLocation>
    <subcellularLocation>
        <location evidence="1">Mitochondrion</location>
    </subcellularLocation>
</comment>
<feature type="coiled-coil region" evidence="8">
    <location>
        <begin position="286"/>
        <end position="328"/>
    </location>
</feature>
<dbReference type="PANTHER" id="PTHR14360">
    <property type="entry name" value="PROTEIN FMP32, MITOCHONDRIAL"/>
    <property type="match status" value="1"/>
</dbReference>
<evidence type="ECO:0000256" key="8">
    <source>
        <dbReference type="SAM" id="Coils"/>
    </source>
</evidence>
<keyword evidence="7 10" id="KW-0472">Membrane</keyword>
<dbReference type="EMBL" id="CP033153">
    <property type="protein sequence ID" value="AYO44169.1"/>
    <property type="molecule type" value="Genomic_DNA"/>
</dbReference>
<keyword evidence="12" id="KW-1185">Reference proteome</keyword>
<dbReference type="InterPro" id="IPR024461">
    <property type="entry name" value="CCDC90-like"/>
</dbReference>
<evidence type="ECO:0000256" key="6">
    <source>
        <dbReference type="ARBA" id="ARBA00023128"/>
    </source>
</evidence>
<feature type="compositionally biased region" description="Basic and acidic residues" evidence="9">
    <location>
        <begin position="53"/>
        <end position="64"/>
    </location>
</feature>
<evidence type="ECO:0000256" key="7">
    <source>
        <dbReference type="ARBA" id="ARBA00023136"/>
    </source>
</evidence>
<protein>
    <submittedName>
        <fullName evidence="11">Uncharacterized protein</fullName>
    </submittedName>
</protein>
<evidence type="ECO:0000313" key="11">
    <source>
        <dbReference type="EMBL" id="AYO44169.1"/>
    </source>
</evidence>
<gene>
    <name evidence="11" type="ORF">DNF11_3219</name>
</gene>
<dbReference type="GO" id="GO:0005739">
    <property type="term" value="C:mitochondrion"/>
    <property type="evidence" value="ECO:0007669"/>
    <property type="project" value="UniProtKB-SubCell"/>
</dbReference>
<reference evidence="11 12" key="1">
    <citation type="submission" date="2018-10" db="EMBL/GenBank/DDBJ databases">
        <title>Complete genome sequence of Malassezia restricta CBS 7877.</title>
        <authorList>
            <person name="Morand S.C."/>
            <person name="Bertignac M."/>
            <person name="Iltis A."/>
            <person name="Kolder I."/>
            <person name="Pirovano W."/>
            <person name="Jourdain R."/>
            <person name="Clavaud C."/>
        </authorList>
    </citation>
    <scope>NUCLEOTIDE SEQUENCE [LARGE SCALE GENOMIC DNA]</scope>
    <source>
        <strain evidence="11 12">CBS 7877</strain>
    </source>
</reference>
<proteinExistence type="predicted"/>
<sequence>MRAALAAGLRHARYTSRPFLYLVPHVRCKHASRAPSSDRVSAKNGTDTAPTRTQEKERERHEQDMSATSLVSATAEDLLKQRFLHAQKRSPGNTLMTGGSGTAKDMPSFFRDEGERHSSTAPDETSLMSMPSSQAPRAKQEAAPKPADASCAYADDMVGPIPAFQTPALSPIRRSDLSLLPDQPFDTHAFVQRLEDGGWKATRSDASARRHDPAEAIMDLTRALLRHHGETLMNENINRSDLHNQLYLFSSALSELRTEVRVRARNDAAALRSITLLLEREIDGLNQKLQSDIEQLKHDIQVEMNSRKTEVQEESNNLEQEIQDLNNRFTIFLSDLKTEIEQRIKWDATRRALALVFGIVAIMVCTLALADYFTRESAPVDEEAQSTSPTPAKPRVLQQARVPVDHHTLEDDQDVALPPKSAEEWGLLPRYDADEVRHV</sequence>
<evidence type="ECO:0000256" key="4">
    <source>
        <dbReference type="ARBA" id="ARBA00022989"/>
    </source>
</evidence>
<dbReference type="VEuPathDB" id="FungiDB:DNF11_3219"/>
<keyword evidence="5 8" id="KW-0175">Coiled coil</keyword>
<dbReference type="STRING" id="425264.A0A3G2SAD0"/>
<keyword evidence="6" id="KW-0496">Mitochondrion</keyword>
<evidence type="ECO:0000256" key="2">
    <source>
        <dbReference type="ARBA" id="ARBA00004370"/>
    </source>
</evidence>
<evidence type="ECO:0000256" key="10">
    <source>
        <dbReference type="SAM" id="Phobius"/>
    </source>
</evidence>
<evidence type="ECO:0000256" key="9">
    <source>
        <dbReference type="SAM" id="MobiDB-lite"/>
    </source>
</evidence>
<feature type="region of interest" description="Disordered" evidence="9">
    <location>
        <begin position="31"/>
        <end position="69"/>
    </location>
</feature>
<dbReference type="PANTHER" id="PTHR14360:SF12">
    <property type="entry name" value="MOZ PROTEIN REPRESENTS A CHROMATIN-ASSOCIATED ACETYLTRANSFERASE"/>
    <property type="match status" value="1"/>
</dbReference>
<keyword evidence="3 10" id="KW-0812">Transmembrane</keyword>
<feature type="compositionally biased region" description="Polar residues" evidence="9">
    <location>
        <begin position="34"/>
        <end position="52"/>
    </location>
</feature>